<sequence>MTLRNCCCVVSSLLNSYSMDAHKVSPNGMAERCLDAVYRNHGGCHINGDRSAVTTWGVRSRSGRGSPPYMVVVIVDYRVAAP</sequence>
<name>A0A1I7ZB59_9BILA</name>
<reference evidence="2" key="1">
    <citation type="submission" date="2016-11" db="UniProtKB">
        <authorList>
            <consortium name="WormBaseParasite"/>
        </authorList>
    </citation>
    <scope>IDENTIFICATION</scope>
</reference>
<accession>A0A1I7ZB59</accession>
<evidence type="ECO:0000313" key="2">
    <source>
        <dbReference type="WBParaSite" id="L893_g24681.t1"/>
    </source>
</evidence>
<proteinExistence type="predicted"/>
<organism evidence="1 2">
    <name type="scientific">Steinernema glaseri</name>
    <dbReference type="NCBI Taxonomy" id="37863"/>
    <lineage>
        <taxon>Eukaryota</taxon>
        <taxon>Metazoa</taxon>
        <taxon>Ecdysozoa</taxon>
        <taxon>Nematoda</taxon>
        <taxon>Chromadorea</taxon>
        <taxon>Rhabditida</taxon>
        <taxon>Tylenchina</taxon>
        <taxon>Panagrolaimomorpha</taxon>
        <taxon>Strongyloidoidea</taxon>
        <taxon>Steinernematidae</taxon>
        <taxon>Steinernema</taxon>
    </lineage>
</organism>
<dbReference type="Proteomes" id="UP000095287">
    <property type="component" value="Unplaced"/>
</dbReference>
<dbReference type="AlphaFoldDB" id="A0A1I7ZB59"/>
<protein>
    <submittedName>
        <fullName evidence="2">SCP domain-containing protein</fullName>
    </submittedName>
</protein>
<dbReference type="WBParaSite" id="L893_g24681.t1">
    <property type="protein sequence ID" value="L893_g24681.t1"/>
    <property type="gene ID" value="L893_g24681"/>
</dbReference>
<evidence type="ECO:0000313" key="1">
    <source>
        <dbReference type="Proteomes" id="UP000095287"/>
    </source>
</evidence>
<keyword evidence="1" id="KW-1185">Reference proteome</keyword>